<evidence type="ECO:0000256" key="7">
    <source>
        <dbReference type="ARBA" id="ARBA00022840"/>
    </source>
</evidence>
<evidence type="ECO:0000256" key="3">
    <source>
        <dbReference type="ARBA" id="ARBA00022723"/>
    </source>
</evidence>
<evidence type="ECO:0000313" key="11">
    <source>
        <dbReference type="EMBL" id="AWT27419.1"/>
    </source>
</evidence>
<dbReference type="InterPro" id="IPR013444">
    <property type="entry name" value="Helicase_Cas3_CRISPR-ass_Anaes"/>
</dbReference>
<dbReference type="GO" id="GO:0046872">
    <property type="term" value="F:metal ion binding"/>
    <property type="evidence" value="ECO:0007669"/>
    <property type="project" value="UniProtKB-KW"/>
</dbReference>
<proteinExistence type="inferred from homology"/>
<dbReference type="GO" id="GO:0004386">
    <property type="term" value="F:helicase activity"/>
    <property type="evidence" value="ECO:0007669"/>
    <property type="project" value="UniProtKB-KW"/>
</dbReference>
<evidence type="ECO:0000256" key="9">
    <source>
        <dbReference type="SAM" id="MobiDB-lite"/>
    </source>
</evidence>
<keyword evidence="7" id="KW-0067">ATP-binding</keyword>
<evidence type="ECO:0000256" key="1">
    <source>
        <dbReference type="ARBA" id="ARBA00006847"/>
    </source>
</evidence>
<feature type="compositionally biased region" description="Basic and acidic residues" evidence="9">
    <location>
        <begin position="800"/>
        <end position="810"/>
    </location>
</feature>
<dbReference type="Proteomes" id="UP000247696">
    <property type="component" value="Chromosome"/>
</dbReference>
<dbReference type="InterPro" id="IPR006483">
    <property type="entry name" value="CRISPR-assoc_Cas3_HD"/>
</dbReference>
<keyword evidence="5" id="KW-0378">Hydrolase</keyword>
<evidence type="ECO:0000256" key="5">
    <source>
        <dbReference type="ARBA" id="ARBA00022801"/>
    </source>
</evidence>
<organism evidence="11 12">
    <name type="scientific">Corynebacterium provencense</name>
    <dbReference type="NCBI Taxonomy" id="1737425"/>
    <lineage>
        <taxon>Bacteria</taxon>
        <taxon>Bacillati</taxon>
        <taxon>Actinomycetota</taxon>
        <taxon>Actinomycetes</taxon>
        <taxon>Mycobacteriales</taxon>
        <taxon>Corynebacteriaceae</taxon>
        <taxon>Corynebacterium</taxon>
    </lineage>
</organism>
<dbReference type="OrthoDB" id="9810236at2"/>
<evidence type="ECO:0000313" key="12">
    <source>
        <dbReference type="Proteomes" id="UP000247696"/>
    </source>
</evidence>
<keyword evidence="4" id="KW-0547">Nucleotide-binding</keyword>
<keyword evidence="8" id="KW-0051">Antiviral defense</keyword>
<gene>
    <name evidence="11" type="ORF">Csp1_26760</name>
</gene>
<dbReference type="InterPro" id="IPR054712">
    <property type="entry name" value="Cas3-like_dom"/>
</dbReference>
<dbReference type="Gene3D" id="1.10.3210.30">
    <property type="match status" value="1"/>
</dbReference>
<sequence>MSDGTTLSPNDFGEFFAAVNDGCHPFAWQQRLVDYVVDHGKWPEQIVAPTGSGKSAVVEVHVFLNALCAAQNGPRVPRRLFTVVNRRALVDNQHDRARRISAVLQDAANEPTPSLLRTMAQALSSLHTAAPEDASGTVPPVTVGLLRGGAPRNNPTLLDPSACAVVSATPDMWGSRLLFRGYGASRRARPREAAVTAYDSVVVLDESHLNRQLLVTARQIARLVHREEELGIPRLQVVETTATPAEDNGSRVGVEADDLLGDPVLEARLRASKPLALHVSDNWVKQASGRRSNRQYLSELADAVIESVEVARSVPTDGARTVGCIVNRVNTAVDLADILSRKAPDLSAEILVGRMRPADLTVRRSKYPGLFTVSGDARVDVLIATQTLEVGIDIDLAALVTELASASALTQRFGRVNRLGRRPQAPVTVMVPETAPSKDCLPYTRPDLESGLTWLQSIADSSADVSPVSLGSLPLPEPTRRRTLYQRPEWSDVNQWSRTGDRLFADDDLDLWLRDDLEPDAAQAGIVVRGGLPVDDLAAVEFLRAALPRSEEEFPAGIGVVRDLVDHLLEGKAGGELPHRAFLVRDNNVILIDPESDRTMDPNGEGRIRPADTVVVDYGARFTTQRVATYVEDARTVPKAVEDPSVLVFAEPGFCRGKGTPDRRDLRREFAGLTVDEATELWKETYGGSDHDTVILPTALPEDTDEVPWFMVRTEEPADDALVRQQWTPSRRPVLLADHNADVAGRARTLAERVGLVPELIRTVVAAGRHHDDGKADVRFQKLLGNSDPDHMPLRAKSGGNDRRQNRRTSEGAGLPVGWRHEQYSVVLTELARRHGDGSVDDLVIRLVGTSHGHGRNGFPHVGGELLGPLPHEEEATVAEELFTTGRWDELVENTATSTGHYAVSYLEALVRAADNQISKEGH</sequence>
<dbReference type="Gene3D" id="3.40.50.300">
    <property type="entry name" value="P-loop containing nucleotide triphosphate hydrolases"/>
    <property type="match status" value="2"/>
</dbReference>
<evidence type="ECO:0000259" key="10">
    <source>
        <dbReference type="PROSITE" id="PS51643"/>
    </source>
</evidence>
<name>A0A2Z3YSZ4_9CORY</name>
<dbReference type="EMBL" id="CP024988">
    <property type="protein sequence ID" value="AWT27419.1"/>
    <property type="molecule type" value="Genomic_DNA"/>
</dbReference>
<dbReference type="AlphaFoldDB" id="A0A2Z3YSZ4"/>
<dbReference type="GO" id="GO:0016787">
    <property type="term" value="F:hydrolase activity"/>
    <property type="evidence" value="ECO:0007669"/>
    <property type="project" value="UniProtKB-KW"/>
</dbReference>
<dbReference type="GO" id="GO:0051607">
    <property type="term" value="P:defense response to virus"/>
    <property type="evidence" value="ECO:0007669"/>
    <property type="project" value="UniProtKB-KW"/>
</dbReference>
<dbReference type="RefSeq" id="WP_110482315.1">
    <property type="nucleotide sequence ID" value="NZ_CP024988.1"/>
</dbReference>
<dbReference type="Pfam" id="PF22590">
    <property type="entry name" value="Cas3-like_C_2"/>
    <property type="match status" value="1"/>
</dbReference>
<dbReference type="InterPro" id="IPR027417">
    <property type="entry name" value="P-loop_NTPase"/>
</dbReference>
<dbReference type="PROSITE" id="PS51643">
    <property type="entry name" value="HD_CAS3"/>
    <property type="match status" value="1"/>
</dbReference>
<keyword evidence="6" id="KW-0347">Helicase</keyword>
<dbReference type="SUPFAM" id="SSF52540">
    <property type="entry name" value="P-loop containing nucleoside triphosphate hydrolases"/>
    <property type="match status" value="1"/>
</dbReference>
<feature type="domain" description="HD Cas3-type" evidence="10">
    <location>
        <begin position="729"/>
        <end position="918"/>
    </location>
</feature>
<dbReference type="GO" id="GO:0005524">
    <property type="term" value="F:ATP binding"/>
    <property type="evidence" value="ECO:0007669"/>
    <property type="project" value="UniProtKB-KW"/>
</dbReference>
<dbReference type="NCBIfam" id="TIGR02621">
    <property type="entry name" value="cas3_GSU0051"/>
    <property type="match status" value="1"/>
</dbReference>
<evidence type="ECO:0000256" key="8">
    <source>
        <dbReference type="ARBA" id="ARBA00023118"/>
    </source>
</evidence>
<reference evidence="12" key="1">
    <citation type="submission" date="2017-11" db="EMBL/GenBank/DDBJ databases">
        <title>Otitis media/interna in a cat caused by the recently described species Corynebacterium provencense.</title>
        <authorList>
            <person name="Kittl S."/>
            <person name="Brodard I."/>
            <person name="Rychener L."/>
            <person name="Jores J."/>
            <person name="Roosje P."/>
            <person name="Gobeli Brawand S."/>
        </authorList>
    </citation>
    <scope>NUCLEOTIDE SEQUENCE [LARGE SCALE GENOMIC DNA]</scope>
    <source>
        <strain evidence="12">17KM38</strain>
    </source>
</reference>
<dbReference type="KEGG" id="cpre:Csp1_26760"/>
<evidence type="ECO:0000256" key="2">
    <source>
        <dbReference type="ARBA" id="ARBA00009046"/>
    </source>
</evidence>
<feature type="region of interest" description="Disordered" evidence="9">
    <location>
        <begin position="783"/>
        <end position="815"/>
    </location>
</feature>
<comment type="similarity">
    <text evidence="2">In the central section; belongs to the CRISPR-associated helicase Cas3 family.</text>
</comment>
<dbReference type="InterPro" id="IPR038257">
    <property type="entry name" value="CRISPR-assoc_Cas3_HD_sf"/>
</dbReference>
<keyword evidence="3" id="KW-0479">Metal-binding</keyword>
<accession>A0A2Z3YSZ4</accession>
<keyword evidence="12" id="KW-1185">Reference proteome</keyword>
<protein>
    <recommendedName>
        <fullName evidence="10">HD Cas3-type domain-containing protein</fullName>
    </recommendedName>
</protein>
<evidence type="ECO:0000256" key="6">
    <source>
        <dbReference type="ARBA" id="ARBA00022806"/>
    </source>
</evidence>
<comment type="similarity">
    <text evidence="1">In the N-terminal section; belongs to the CRISPR-associated nuclease Cas3-HD family.</text>
</comment>
<evidence type="ECO:0000256" key="4">
    <source>
        <dbReference type="ARBA" id="ARBA00022741"/>
    </source>
</evidence>